<comment type="caution">
    <text evidence="2">The sequence shown here is derived from an EMBL/GenBank/DDBJ whole genome shotgun (WGS) entry which is preliminary data.</text>
</comment>
<proteinExistence type="predicted"/>
<keyword evidence="1" id="KW-0732">Signal</keyword>
<evidence type="ECO:0000313" key="3">
    <source>
        <dbReference type="Proteomes" id="UP000468443"/>
    </source>
</evidence>
<dbReference type="AlphaFoldDB" id="A0A6P0UIY9"/>
<name>A0A6P0UIY9_9FLAO</name>
<gene>
    <name evidence="2" type="ORF">GWK09_06540</name>
</gene>
<evidence type="ECO:0000313" key="2">
    <source>
        <dbReference type="EMBL" id="NER10166.1"/>
    </source>
</evidence>
<accession>A0A6P0UIY9</accession>
<dbReference type="EMBL" id="JAABOP010000001">
    <property type="protein sequence ID" value="NER10166.1"/>
    <property type="molecule type" value="Genomic_DNA"/>
</dbReference>
<sequence>MKVLTHIFLLLIPFASWAQIDQVQGEYTLEMGSEEQHFIVYTLRLNPDGTFYFHSRTQRKKSLPSETDLYGRGSWKAEARRKFSTEIPVISFVTETGDLNEQYTLDFTGTQARWISKSPRDKSDREVTTRLRFFESQIFWMKGVDLIKN</sequence>
<organism evidence="2 3">
    <name type="scientific">Muriicola jejuensis</name>
    <dbReference type="NCBI Taxonomy" id="504488"/>
    <lineage>
        <taxon>Bacteria</taxon>
        <taxon>Pseudomonadati</taxon>
        <taxon>Bacteroidota</taxon>
        <taxon>Flavobacteriia</taxon>
        <taxon>Flavobacteriales</taxon>
        <taxon>Flavobacteriaceae</taxon>
        <taxon>Muriicola</taxon>
    </lineage>
</organism>
<feature type="chain" id="PRO_5026994273" description="Lipocalin-like domain-containing protein" evidence="1">
    <location>
        <begin position="19"/>
        <end position="149"/>
    </location>
</feature>
<dbReference type="Proteomes" id="UP000468443">
    <property type="component" value="Unassembled WGS sequence"/>
</dbReference>
<protein>
    <recommendedName>
        <fullName evidence="4">Lipocalin-like domain-containing protein</fullName>
    </recommendedName>
</protein>
<feature type="signal peptide" evidence="1">
    <location>
        <begin position="1"/>
        <end position="18"/>
    </location>
</feature>
<reference evidence="2 3" key="1">
    <citation type="submission" date="2020-01" db="EMBL/GenBank/DDBJ databases">
        <title>Muriicola jejuensis KCTC 22299.</title>
        <authorList>
            <person name="Wang G."/>
        </authorList>
    </citation>
    <scope>NUCLEOTIDE SEQUENCE [LARGE SCALE GENOMIC DNA]</scope>
    <source>
        <strain evidence="2 3">KCTC 22299</strain>
    </source>
</reference>
<dbReference type="RefSeq" id="WP_163692185.1">
    <property type="nucleotide sequence ID" value="NZ_FXTW01000001.1"/>
</dbReference>
<keyword evidence="3" id="KW-1185">Reference proteome</keyword>
<evidence type="ECO:0008006" key="4">
    <source>
        <dbReference type="Google" id="ProtNLM"/>
    </source>
</evidence>
<evidence type="ECO:0000256" key="1">
    <source>
        <dbReference type="SAM" id="SignalP"/>
    </source>
</evidence>